<sequence length="78" mass="8758">MLFAACLFLGCKKCLDCECTKNGQKFMEEECATGINQESGLEYWQKDMMEKKVTKIAFAPIIKVHDEKAIISCPTSST</sequence>
<dbReference type="Proteomes" id="UP000470771">
    <property type="component" value="Unassembled WGS sequence"/>
</dbReference>
<comment type="caution">
    <text evidence="1">The sequence shown here is derived from an EMBL/GenBank/DDBJ whole genome shotgun (WGS) entry which is preliminary data.</text>
</comment>
<dbReference type="EMBL" id="WWNE01000003">
    <property type="protein sequence ID" value="NBG64900.1"/>
    <property type="molecule type" value="Genomic_DNA"/>
</dbReference>
<accession>A0A6N9NI60</accession>
<dbReference type="RefSeq" id="WP_160631488.1">
    <property type="nucleotide sequence ID" value="NZ_WWNE01000003.1"/>
</dbReference>
<proteinExistence type="predicted"/>
<gene>
    <name evidence="1" type="ORF">GQN54_02145</name>
</gene>
<reference evidence="1 2" key="1">
    <citation type="submission" date="2019-12" db="EMBL/GenBank/DDBJ databases">
        <authorList>
            <person name="Zhao J."/>
        </authorList>
    </citation>
    <scope>NUCLEOTIDE SEQUENCE [LARGE SCALE GENOMIC DNA]</scope>
    <source>
        <strain evidence="1 2">S-15</strain>
    </source>
</reference>
<evidence type="ECO:0000313" key="1">
    <source>
        <dbReference type="EMBL" id="NBG64900.1"/>
    </source>
</evidence>
<dbReference type="AlphaFoldDB" id="A0A6N9NI60"/>
<evidence type="ECO:0000313" key="2">
    <source>
        <dbReference type="Proteomes" id="UP000470771"/>
    </source>
</evidence>
<protein>
    <submittedName>
        <fullName evidence="1">Uncharacterized protein</fullName>
    </submittedName>
</protein>
<organism evidence="1 2">
    <name type="scientific">Acidiluteibacter ferrifornacis</name>
    <dbReference type="NCBI Taxonomy" id="2692424"/>
    <lineage>
        <taxon>Bacteria</taxon>
        <taxon>Pseudomonadati</taxon>
        <taxon>Bacteroidota</taxon>
        <taxon>Flavobacteriia</taxon>
        <taxon>Flavobacteriales</taxon>
        <taxon>Cryomorphaceae</taxon>
        <taxon>Acidiluteibacter</taxon>
    </lineage>
</organism>
<keyword evidence="2" id="KW-1185">Reference proteome</keyword>
<name>A0A6N9NI60_9FLAO</name>